<evidence type="ECO:0000313" key="2">
    <source>
        <dbReference type="EMBL" id="NDY83580.1"/>
    </source>
</evidence>
<feature type="region of interest" description="Disordered" evidence="1">
    <location>
        <begin position="65"/>
        <end position="89"/>
    </location>
</feature>
<protein>
    <submittedName>
        <fullName evidence="2">Uncharacterized protein</fullName>
    </submittedName>
</protein>
<evidence type="ECO:0000256" key="1">
    <source>
        <dbReference type="SAM" id="MobiDB-lite"/>
    </source>
</evidence>
<sequence>MKRPNLDACILARSLSGLILFFCTTFATGSELKNEMTKQDPRLVTVEELMQLDAQAALRLARRHQFDNPPGMSSRASAEMSSSNSSAQSAKPVVQAIYGIGRALTAEVQLGQEVHVLGQRNHRVSGGGNDSLTLERIDPPCVHIKRDQQKEILCLQQVRP</sequence>
<gene>
    <name evidence="2" type="ORF">G3I67_10085</name>
</gene>
<dbReference type="EMBL" id="JAAGRN010000006">
    <property type="protein sequence ID" value="NDY83580.1"/>
    <property type="molecule type" value="Genomic_DNA"/>
</dbReference>
<accession>A0A6B2QYM7</accession>
<feature type="compositionally biased region" description="Low complexity" evidence="1">
    <location>
        <begin position="73"/>
        <end position="89"/>
    </location>
</feature>
<comment type="caution">
    <text evidence="2">The sequence shown here is derived from an EMBL/GenBank/DDBJ whole genome shotgun (WGS) entry which is preliminary data.</text>
</comment>
<organism evidence="2">
    <name type="scientific">Sheuella amnicola</name>
    <dbReference type="NCBI Taxonomy" id="2707330"/>
    <lineage>
        <taxon>Bacteria</taxon>
        <taxon>Pseudomonadati</taxon>
        <taxon>Pseudomonadota</taxon>
        <taxon>Betaproteobacteria</taxon>
        <taxon>Burkholderiales</taxon>
        <taxon>Alcaligenaceae</taxon>
        <taxon>Sheuella</taxon>
    </lineage>
</organism>
<proteinExistence type="predicted"/>
<name>A0A6B2QYM7_9BURK</name>
<dbReference type="RefSeq" id="WP_163654917.1">
    <property type="nucleotide sequence ID" value="NZ_JAAGRN010000006.1"/>
</dbReference>
<dbReference type="AlphaFoldDB" id="A0A6B2QYM7"/>
<reference evidence="2" key="1">
    <citation type="submission" date="2020-02" db="EMBL/GenBank/DDBJ databases">
        <authorList>
            <person name="Chen W.-M."/>
        </authorList>
    </citation>
    <scope>NUCLEOTIDE SEQUENCE</scope>
    <source>
        <strain evidence="2">NBD-18</strain>
    </source>
</reference>